<comment type="subcellular location">
    <subcellularLocation>
        <location evidence="1">Nucleus</location>
    </subcellularLocation>
</comment>
<dbReference type="GO" id="GO:0005634">
    <property type="term" value="C:nucleus"/>
    <property type="evidence" value="ECO:0007669"/>
    <property type="project" value="UniProtKB-SubCell"/>
</dbReference>
<dbReference type="CTD" id="9633"/>
<gene>
    <name evidence="6" type="primary">tesmin</name>
</gene>
<feature type="domain" description="CRC" evidence="4">
    <location>
        <begin position="202"/>
        <end position="317"/>
    </location>
</feature>
<dbReference type="Pfam" id="PF03638">
    <property type="entry name" value="TCR"/>
    <property type="match status" value="2"/>
</dbReference>
<dbReference type="InterPro" id="IPR005172">
    <property type="entry name" value="CRC"/>
</dbReference>
<keyword evidence="5" id="KW-1185">Reference proteome</keyword>
<dbReference type="AlphaFoldDB" id="A0A9F7R8R6"/>
<evidence type="ECO:0000259" key="4">
    <source>
        <dbReference type="PROSITE" id="PS51634"/>
    </source>
</evidence>
<dbReference type="InterPro" id="IPR028307">
    <property type="entry name" value="Lin-54_fam"/>
</dbReference>
<dbReference type="PROSITE" id="PS51634">
    <property type="entry name" value="CRC"/>
    <property type="match status" value="1"/>
</dbReference>
<comment type="similarity">
    <text evidence="2">Belongs to the lin-54 family.</text>
</comment>
<organism evidence="5 6">
    <name type="scientific">Ictalurus punctatus</name>
    <name type="common">Channel catfish</name>
    <name type="synonym">Silurus punctatus</name>
    <dbReference type="NCBI Taxonomy" id="7998"/>
    <lineage>
        <taxon>Eukaryota</taxon>
        <taxon>Metazoa</taxon>
        <taxon>Chordata</taxon>
        <taxon>Craniata</taxon>
        <taxon>Vertebrata</taxon>
        <taxon>Euteleostomi</taxon>
        <taxon>Actinopterygii</taxon>
        <taxon>Neopterygii</taxon>
        <taxon>Teleostei</taxon>
        <taxon>Ostariophysi</taxon>
        <taxon>Siluriformes</taxon>
        <taxon>Ictaluridae</taxon>
        <taxon>Ictalurus</taxon>
    </lineage>
</organism>
<evidence type="ECO:0000256" key="3">
    <source>
        <dbReference type="ARBA" id="ARBA00023242"/>
    </source>
</evidence>
<keyword evidence="3" id="KW-0539">Nucleus</keyword>
<dbReference type="RefSeq" id="XP_053538300.1">
    <property type="nucleotide sequence ID" value="XM_053682325.1"/>
</dbReference>
<protein>
    <submittedName>
        <fullName evidence="6">Spexin prohormone 2 isoform X1</fullName>
    </submittedName>
</protein>
<dbReference type="SMART" id="SM01114">
    <property type="entry name" value="CXC"/>
    <property type="match status" value="2"/>
</dbReference>
<evidence type="ECO:0000256" key="1">
    <source>
        <dbReference type="ARBA" id="ARBA00004123"/>
    </source>
</evidence>
<reference evidence="6" key="2">
    <citation type="submission" date="2025-08" db="UniProtKB">
        <authorList>
            <consortium name="RefSeq"/>
        </authorList>
    </citation>
    <scope>IDENTIFICATION</scope>
    <source>
        <tissue evidence="6">Blood</tissue>
    </source>
</reference>
<accession>A0A9F7R8R6</accession>
<evidence type="ECO:0000313" key="6">
    <source>
        <dbReference type="RefSeq" id="XP_053538300.1"/>
    </source>
</evidence>
<name>A0A9F7R8R6_ICTPU</name>
<evidence type="ECO:0000313" key="5">
    <source>
        <dbReference type="Proteomes" id="UP000221080"/>
    </source>
</evidence>
<dbReference type="GeneID" id="108268518"/>
<proteinExistence type="inferred from homology"/>
<sequence length="403" mass="44744">MDEENTFPGLVYSCGKDLIGSSVVPLSYTYTPFSIEIPNDCINISHPSSLHHQHSPAPHATSEDQRACPSVWDHDFNTYCFSRPLCCDPSSSHLSQYPPVCYSDGLRLQASPHQFLGHTTASHTWTPGGAVQYDASSAELCDAVASLNSEYTQIFSTRESIRQHNQTDLGHSQVQPTFYPVPPDIEIVGQHKDLMRSFSEKSKKPCHCTKSQCLKLYCDCFANGEMCSDCDCINCCNNVEHATDRYRAIKTCLDRNPEAFRSKIHSSSGVEGDAKGSHTRGCNCKSSGCLKNYCECYKAKIMCSSMCKCVSCNNYIRSVVKESAVETSSHPDYSNTHHRTKSSVSCITDAVVEATCSCLLAQAEQAEKEGLSEVQAERATLEEFGYCLAQIVHYMFKHTHTHR</sequence>
<dbReference type="PANTHER" id="PTHR12446">
    <property type="entry name" value="TESMIN/TSO1-RELATED"/>
    <property type="match status" value="1"/>
</dbReference>
<dbReference type="GO" id="GO:0006355">
    <property type="term" value="P:regulation of DNA-templated transcription"/>
    <property type="evidence" value="ECO:0007669"/>
    <property type="project" value="TreeGrafter"/>
</dbReference>
<reference evidence="5" key="1">
    <citation type="journal article" date="2016" name="Nat. Commun.">
        <title>The channel catfish genome sequence provides insights into the evolution of scale formation in teleosts.</title>
        <authorList>
            <person name="Liu Z."/>
            <person name="Liu S."/>
            <person name="Yao J."/>
            <person name="Bao L."/>
            <person name="Zhang J."/>
            <person name="Li Y."/>
            <person name="Jiang C."/>
            <person name="Sun L."/>
            <person name="Wang R."/>
            <person name="Zhang Y."/>
            <person name="Zhou T."/>
            <person name="Zeng Q."/>
            <person name="Fu Q."/>
            <person name="Gao S."/>
            <person name="Li N."/>
            <person name="Koren S."/>
            <person name="Jiang Y."/>
            <person name="Zimin A."/>
            <person name="Xu P."/>
            <person name="Phillippy A.M."/>
            <person name="Geng X."/>
            <person name="Song L."/>
            <person name="Sun F."/>
            <person name="Li C."/>
            <person name="Wang X."/>
            <person name="Chen A."/>
            <person name="Jin Y."/>
            <person name="Yuan Z."/>
            <person name="Yang Y."/>
            <person name="Tan S."/>
            <person name="Peatman E."/>
            <person name="Lu J."/>
            <person name="Qin Z."/>
            <person name="Dunham R."/>
            <person name="Li Z."/>
            <person name="Sonstegard T."/>
            <person name="Feng J."/>
            <person name="Danzmann R.G."/>
            <person name="Schroeder S."/>
            <person name="Scheffler B."/>
            <person name="Duke M.V."/>
            <person name="Ballard L."/>
            <person name="Kucuktas H."/>
            <person name="Kaltenboeck L."/>
            <person name="Liu H."/>
            <person name="Armbruster J."/>
            <person name="Xie Y."/>
            <person name="Kirby M.L."/>
            <person name="Tian Y."/>
            <person name="Flanagan M.E."/>
            <person name="Mu W."/>
            <person name="Waldbieser G.C."/>
        </authorList>
    </citation>
    <scope>NUCLEOTIDE SEQUENCE [LARGE SCALE GENOMIC DNA]</scope>
    <source>
        <strain evidence="5">SDA103</strain>
    </source>
</reference>
<evidence type="ECO:0000256" key="2">
    <source>
        <dbReference type="ARBA" id="ARBA00007267"/>
    </source>
</evidence>
<dbReference type="PANTHER" id="PTHR12446:SF34">
    <property type="entry name" value="PROTEIN LIN-54 HOMOLOG"/>
    <property type="match status" value="1"/>
</dbReference>
<dbReference type="InterPro" id="IPR033467">
    <property type="entry name" value="Tesmin/TSO1-like_CXC"/>
</dbReference>
<dbReference type="Proteomes" id="UP000221080">
    <property type="component" value="Chromosome 8"/>
</dbReference>
<dbReference type="OrthoDB" id="6283463at2759"/>